<dbReference type="InterPro" id="IPR053136">
    <property type="entry name" value="UTP_pyrophosphatase-like"/>
</dbReference>
<dbReference type="RefSeq" id="WP_210598438.1">
    <property type="nucleotide sequence ID" value="NZ_JAGKSQ010000006.1"/>
</dbReference>
<dbReference type="InterPro" id="IPR002725">
    <property type="entry name" value="YgjP-like_metallopeptidase"/>
</dbReference>
<dbReference type="PANTHER" id="PTHR30399">
    <property type="entry name" value="UNCHARACTERIZED PROTEIN YGJP"/>
    <property type="match status" value="1"/>
</dbReference>
<dbReference type="PANTHER" id="PTHR30399:SF1">
    <property type="entry name" value="UTP PYROPHOSPHATASE"/>
    <property type="match status" value="1"/>
</dbReference>
<dbReference type="AlphaFoldDB" id="A0A940WXQ1"/>
<name>A0A940WXQ1_9BACI</name>
<organism evidence="2 3">
    <name type="scientific">Halalkalibacter suaedae</name>
    <dbReference type="NCBI Taxonomy" id="2822140"/>
    <lineage>
        <taxon>Bacteria</taxon>
        <taxon>Bacillati</taxon>
        <taxon>Bacillota</taxon>
        <taxon>Bacilli</taxon>
        <taxon>Bacillales</taxon>
        <taxon>Bacillaceae</taxon>
        <taxon>Halalkalibacter</taxon>
    </lineage>
</organism>
<accession>A0A940WXQ1</accession>
<dbReference type="Proteomes" id="UP000678228">
    <property type="component" value="Unassembled WGS sequence"/>
</dbReference>
<feature type="domain" description="YgjP-like metallopeptidase" evidence="1">
    <location>
        <begin position="21"/>
        <end position="228"/>
    </location>
</feature>
<dbReference type="EMBL" id="JAGKSQ010000006">
    <property type="protein sequence ID" value="MBP3952503.1"/>
    <property type="molecule type" value="Genomic_DNA"/>
</dbReference>
<comment type="caution">
    <text evidence="2">The sequence shown here is derived from an EMBL/GenBank/DDBJ whole genome shotgun (WGS) entry which is preliminary data.</text>
</comment>
<evidence type="ECO:0000313" key="2">
    <source>
        <dbReference type="EMBL" id="MBP3952503.1"/>
    </source>
</evidence>
<sequence length="235" mass="27885">MIHTYLGITINFSIVYKKSKAIGISIDGYGNIEVSVPKGTSDEQIIRIIEQNWVMLQQKLNEMKDRMSGPKEKMYQPGEGFLYLGMEYPINISQDPSVEKDRVLFEEDILHIYVRELDDTKVQQALKRFYYRQCKTLVEKRVRFYQDYFKMKPRSITISDSKTTWGTCDSKMQLTFNWRLAMAPLHVIDYVVVHEMCHMVHLNHDRSFWRLVGKIMPNYKEMEQWLASSSWKMTV</sequence>
<dbReference type="CDD" id="cd07344">
    <property type="entry name" value="M48_yhfN_like"/>
    <property type="match status" value="1"/>
</dbReference>
<dbReference type="Gene3D" id="3.30.2010.10">
    <property type="entry name" value="Metalloproteases ('zincins'), catalytic domain"/>
    <property type="match status" value="1"/>
</dbReference>
<protein>
    <submittedName>
        <fullName evidence="2">M48 family metallopeptidase</fullName>
    </submittedName>
</protein>
<keyword evidence="3" id="KW-1185">Reference proteome</keyword>
<reference evidence="2" key="1">
    <citation type="submission" date="2021-03" db="EMBL/GenBank/DDBJ databases">
        <title>Bacillus suaedae sp. nov., isolated from Suaeda aralocaspica.</title>
        <authorList>
            <person name="Lei R.F.R."/>
        </authorList>
    </citation>
    <scope>NUCLEOTIDE SEQUENCE</scope>
    <source>
        <strain evidence="2">YZJH907-2</strain>
    </source>
</reference>
<gene>
    <name evidence="2" type="ORF">J7W16_15365</name>
</gene>
<dbReference type="Pfam" id="PF01863">
    <property type="entry name" value="YgjP-like"/>
    <property type="match status" value="1"/>
</dbReference>
<evidence type="ECO:0000259" key="1">
    <source>
        <dbReference type="Pfam" id="PF01863"/>
    </source>
</evidence>
<evidence type="ECO:0000313" key="3">
    <source>
        <dbReference type="Proteomes" id="UP000678228"/>
    </source>
</evidence>
<proteinExistence type="predicted"/>